<dbReference type="InterPro" id="IPR001434">
    <property type="entry name" value="OmcB-like_DUF11"/>
</dbReference>
<dbReference type="InterPro" id="IPR008454">
    <property type="entry name" value="Collagen-bd_Cna-like_B-typ_dom"/>
</dbReference>
<comment type="similarity">
    <text evidence="2">Belongs to the serine-aspartate repeat-containing protein (SDr) family.</text>
</comment>
<feature type="domain" description="SpaA-like prealbumin fold" evidence="7">
    <location>
        <begin position="979"/>
        <end position="1057"/>
    </location>
</feature>
<dbReference type="CDD" id="cd00222">
    <property type="entry name" value="CollagenBindB"/>
    <property type="match status" value="2"/>
</dbReference>
<dbReference type="Pfam" id="PF19789">
    <property type="entry name" value="DUF6273"/>
    <property type="match status" value="1"/>
</dbReference>
<protein>
    <submittedName>
        <fullName evidence="9">SpaA isopeptide-forming pilin-related protein</fullName>
    </submittedName>
</protein>
<dbReference type="RefSeq" id="WP_256130536.1">
    <property type="nucleotide sequence ID" value="NZ_JANFXK010000001.1"/>
</dbReference>
<gene>
    <name evidence="9" type="ORF">NE619_01240</name>
</gene>
<comment type="subcellular location">
    <subcellularLocation>
        <location evidence="1">Cell envelope</location>
    </subcellularLocation>
</comment>
<evidence type="ECO:0000313" key="9">
    <source>
        <dbReference type="EMBL" id="MCQ4635340.1"/>
    </source>
</evidence>
<evidence type="ECO:0000259" key="6">
    <source>
        <dbReference type="Pfam" id="PF05738"/>
    </source>
</evidence>
<feature type="domain" description="DUF11" evidence="5">
    <location>
        <begin position="469"/>
        <end position="573"/>
    </location>
</feature>
<dbReference type="InterPro" id="IPR026466">
    <property type="entry name" value="Fim_isopep_form_D2_dom"/>
</dbReference>
<dbReference type="PANTHER" id="PTHR36108:SF13">
    <property type="entry name" value="COLOSSIN-B-RELATED"/>
    <property type="match status" value="1"/>
</dbReference>
<dbReference type="Gene3D" id="2.60.40.740">
    <property type="match status" value="2"/>
</dbReference>
<evidence type="ECO:0000259" key="5">
    <source>
        <dbReference type="Pfam" id="PF01345"/>
    </source>
</evidence>
<dbReference type="EMBL" id="JANFXK010000001">
    <property type="protein sequence ID" value="MCQ4635340.1"/>
    <property type="molecule type" value="Genomic_DNA"/>
</dbReference>
<accession>A0ABT1RJJ9</accession>
<evidence type="ECO:0000313" key="10">
    <source>
        <dbReference type="Proteomes" id="UP001524502"/>
    </source>
</evidence>
<name>A0ABT1RJJ9_9FIRM</name>
<evidence type="ECO:0000256" key="4">
    <source>
        <dbReference type="ARBA" id="ARBA00022729"/>
    </source>
</evidence>
<dbReference type="NCBIfam" id="TIGR04226">
    <property type="entry name" value="RrgB_K2N_iso_D2"/>
    <property type="match status" value="1"/>
</dbReference>
<keyword evidence="3" id="KW-0964">Secreted</keyword>
<dbReference type="PANTHER" id="PTHR36108">
    <property type="entry name" value="COLOSSIN-B-RELATED"/>
    <property type="match status" value="1"/>
</dbReference>
<evidence type="ECO:0000256" key="3">
    <source>
        <dbReference type="ARBA" id="ARBA00022525"/>
    </source>
</evidence>
<keyword evidence="10" id="KW-1185">Reference proteome</keyword>
<sequence>MGKYKGTSDIRGDRFYGDFHHLRMVLALVTMLFLLAGLVWEARAFTIDGGSYRSLSSYSGIRKFNYAAKPVRENFISSDMVEPEYSFKTASKAVDVYFGTTANYTDNAGTKRKGFYLNKNSKGKCGVRYNKLFQYNNTWVDVKTTYTNWSLKDKKKAFATGGFCKIWWTNVKWLKMKHEFFVSGTDTPIQVKGFFTYIDVDDAQGLAIPADQIKKIWTNSKGTILKYKKEDGLLLIKSDDVLIPNESHGNYDPGKAATAMFSYQFAGKNHTQYVLDGNADSSDNVIGFDAAKYIPSMIPSPIPPAVEKSVSDGDETKVSVNTAASARDRWTYCLNGLVPLETEQGNFYKGFSLSDTLDSCLEIKSVKVYRNESQDVSAQFSISRSGQTVTASAGNCGDKAFYGCNYQLYIEAGIKPDAAENLLREHGHYDAGRDAFVFQNTGKVLYKTGSGEAVRSTNTVTTELPLPKLSVTKEASQKEYRVGDEIAYTVKVTQTRPKASALDLSIEDNSLPPEVKIRRETIQVDGAAGAQLTHLENGYKVRLDRLDYGQTVTIRYKARAEKKAADRDIVNRVLAEAMFVPRKTAQASVHINPYDIRGQKIWKDKDDQDGIRPASVTIRLLADGKPLLETTTDEKQNWKYGFKNLDRFDKEEREIRYTVEEVPIPGYTIQVSGFDLINTHPPEQVTIAGKKHWNDAENLDKLRPKRIIVYLMRDGERYASKTISAGDDWQYSWEVDKYRHRGRQIQYSIEEKPVDGYDTENKGFDLVNTHVPYGIRLSKYEKLESGEKTENHLSGAEYLAYRQGEKDREGSPAPDQYLGKYVTDKNGLLYVKGLYPGSYYFIEQKAPPGYEKAAERIDVEIERAEAAEKVKDAEITEVTAYNQRKYGSIEVVKKDDSGNSIAGAEFALYDDEACSQRIAACETDEKGTFRINNLNWGTYFLKEEKAPKGYVQSAQVRKITVGPESLSQVIKVQNQQKKGSIILTKTDESKTLRLKGAVYDLFDDGGRLIKGGLSTDEEGRIEVGNLSWGGYYFLEKQPPKGYGLSGEKIRFSVNSTTGGSTQHVEAVDSVEACQVTVNKQLRAEDIHPAHGTPCFVFRLSGETVDGEPWEEYQIVTFPEEYVKEHRDQNGVVQNSLIFSGLKAGTYTVEELDHIRYRPSGLSGMTENGRKEGMKAVFDLTEGRNGAVTFINEKVQWQDYSDTASKTNMIRLSRRLTGLVAEYSGKQLLEGNSPFPREKLKVTAAYDDGTEEALEPGEYALNREDGTPLVKVPKTAGTYTTVIEYEEDGISRRTAIGYKVEAVKTVTIRFDTRGGEPLAPLVAEKYDSLSDYKEGSYIPVRSGFAFLGWYEDQQCGIPFDTKRVLTEDRTLYAGWKDKHLDDYTWEEIKEAADSGMAETLFDECFTAVKEDLRDGTLSQETLRHMKAFSLNGQTYHAMLLGFNQDIKEDGTRAGISFLIQEPLATAKYNPQQTNRGGWKDSQLRQSLSDLSKTLPDVVAAVKKESWAYDEAGPAGAITWDRLWLLSQSEVCGAWGYEGRELEPSIYFEDTDWGKLRSGKGEGTQYKLFRNLVPDGAADGETALAFGRPWWLRSANLESDKGFCFIRENGAAR</sequence>
<dbReference type="Pfam" id="PF17802">
    <property type="entry name" value="SpaA"/>
    <property type="match status" value="3"/>
</dbReference>
<dbReference type="InterPro" id="IPR013783">
    <property type="entry name" value="Ig-like_fold"/>
</dbReference>
<feature type="domain" description="SpaA-like prealbumin fold" evidence="7">
    <location>
        <begin position="887"/>
        <end position="975"/>
    </location>
</feature>
<feature type="domain" description="DUF6273" evidence="8">
    <location>
        <begin position="1456"/>
        <end position="1610"/>
    </location>
</feature>
<evidence type="ECO:0000259" key="7">
    <source>
        <dbReference type="Pfam" id="PF17802"/>
    </source>
</evidence>
<evidence type="ECO:0000256" key="1">
    <source>
        <dbReference type="ARBA" id="ARBA00004196"/>
    </source>
</evidence>
<keyword evidence="4" id="KW-0732">Signal</keyword>
<dbReference type="Pfam" id="PF05738">
    <property type="entry name" value="Cna_B"/>
    <property type="match status" value="2"/>
</dbReference>
<reference evidence="9 10" key="1">
    <citation type="submission" date="2022-06" db="EMBL/GenBank/DDBJ databases">
        <title>Isolation of gut microbiota from human fecal samples.</title>
        <authorList>
            <person name="Pamer E.G."/>
            <person name="Barat B."/>
            <person name="Waligurski E."/>
            <person name="Medina S."/>
            <person name="Paddock L."/>
            <person name="Mostad J."/>
        </authorList>
    </citation>
    <scope>NUCLEOTIDE SEQUENCE [LARGE SCALE GENOMIC DNA]</scope>
    <source>
        <strain evidence="9 10">SL.3.17</strain>
    </source>
</reference>
<dbReference type="InterPro" id="IPR041033">
    <property type="entry name" value="SpaA_PFL_dom_1"/>
</dbReference>
<comment type="caution">
    <text evidence="9">The sequence shown here is derived from an EMBL/GenBank/DDBJ whole genome shotgun (WGS) entry which is preliminary data.</text>
</comment>
<dbReference type="Gene3D" id="2.60.40.10">
    <property type="entry name" value="Immunoglobulins"/>
    <property type="match status" value="3"/>
</dbReference>
<dbReference type="SUPFAM" id="SSF49478">
    <property type="entry name" value="Cna protein B-type domain"/>
    <property type="match status" value="3"/>
</dbReference>
<dbReference type="Gene3D" id="2.60.40.4270">
    <property type="entry name" value="Listeria-Bacteroides repeat domain"/>
    <property type="match status" value="1"/>
</dbReference>
<feature type="domain" description="CNA-B" evidence="6">
    <location>
        <begin position="596"/>
        <end position="679"/>
    </location>
</feature>
<dbReference type="InterPro" id="IPR013378">
    <property type="entry name" value="InlB-like_B-rpt"/>
</dbReference>
<dbReference type="InterPro" id="IPR042229">
    <property type="entry name" value="Listeria/Bacterioides_rpt_sf"/>
</dbReference>
<dbReference type="NCBIfam" id="TIGR02543">
    <property type="entry name" value="List_Bact_rpt"/>
    <property type="match status" value="1"/>
</dbReference>
<dbReference type="Pfam" id="PF01345">
    <property type="entry name" value="DUF11"/>
    <property type="match status" value="1"/>
</dbReference>
<feature type="domain" description="SpaA-like prealbumin fold" evidence="7">
    <location>
        <begin position="787"/>
        <end position="869"/>
    </location>
</feature>
<dbReference type="Proteomes" id="UP001524502">
    <property type="component" value="Unassembled WGS sequence"/>
</dbReference>
<feature type="domain" description="CNA-B" evidence="6">
    <location>
        <begin position="687"/>
        <end position="769"/>
    </location>
</feature>
<dbReference type="Pfam" id="PF09479">
    <property type="entry name" value="Flg_new"/>
    <property type="match status" value="1"/>
</dbReference>
<evidence type="ECO:0000256" key="2">
    <source>
        <dbReference type="ARBA" id="ARBA00007257"/>
    </source>
</evidence>
<evidence type="ECO:0000259" key="8">
    <source>
        <dbReference type="Pfam" id="PF19789"/>
    </source>
</evidence>
<dbReference type="InterPro" id="IPR046240">
    <property type="entry name" value="DUF6273"/>
</dbReference>
<proteinExistence type="inferred from homology"/>
<dbReference type="Gene3D" id="2.60.40.1140">
    <property type="entry name" value="Collagen-binding surface protein Cna, B-type domain"/>
    <property type="match status" value="2"/>
</dbReference>
<organism evidence="9 10">
    <name type="scientific">Anaerovorax odorimutans</name>
    <dbReference type="NCBI Taxonomy" id="109327"/>
    <lineage>
        <taxon>Bacteria</taxon>
        <taxon>Bacillati</taxon>
        <taxon>Bacillota</taxon>
        <taxon>Clostridia</taxon>
        <taxon>Peptostreptococcales</taxon>
        <taxon>Anaerovoracaceae</taxon>
        <taxon>Anaerovorax</taxon>
    </lineage>
</organism>